<comment type="caution">
    <text evidence="1">The sequence shown here is derived from an EMBL/GenBank/DDBJ whole genome shotgun (WGS) entry which is preliminary data.</text>
</comment>
<evidence type="ECO:0000313" key="1">
    <source>
        <dbReference type="EMBL" id="CAG8450239.1"/>
    </source>
</evidence>
<proteinExistence type="predicted"/>
<evidence type="ECO:0000313" key="2">
    <source>
        <dbReference type="Proteomes" id="UP000789831"/>
    </source>
</evidence>
<gene>
    <name evidence="1" type="ORF">AGERDE_LOCUS1685</name>
</gene>
<keyword evidence="2" id="KW-1185">Reference proteome</keyword>
<dbReference type="Proteomes" id="UP000789831">
    <property type="component" value="Unassembled WGS sequence"/>
</dbReference>
<dbReference type="AlphaFoldDB" id="A0A9N8YSN6"/>
<sequence>MPQITGLCGANRGWKLLCFNVIYISSGLKQMRKSHISFKKHKFTQKLDCKQLLLVVRCNTASVTWY</sequence>
<organism evidence="1 2">
    <name type="scientific">Ambispora gerdemannii</name>
    <dbReference type="NCBI Taxonomy" id="144530"/>
    <lineage>
        <taxon>Eukaryota</taxon>
        <taxon>Fungi</taxon>
        <taxon>Fungi incertae sedis</taxon>
        <taxon>Mucoromycota</taxon>
        <taxon>Glomeromycotina</taxon>
        <taxon>Glomeromycetes</taxon>
        <taxon>Archaeosporales</taxon>
        <taxon>Ambisporaceae</taxon>
        <taxon>Ambispora</taxon>
    </lineage>
</organism>
<reference evidence="1" key="1">
    <citation type="submission" date="2021-06" db="EMBL/GenBank/DDBJ databases">
        <authorList>
            <person name="Kallberg Y."/>
            <person name="Tangrot J."/>
            <person name="Rosling A."/>
        </authorList>
    </citation>
    <scope>NUCLEOTIDE SEQUENCE</scope>
    <source>
        <strain evidence="1">MT106</strain>
    </source>
</reference>
<accession>A0A9N8YSN6</accession>
<name>A0A9N8YSN6_9GLOM</name>
<protein>
    <submittedName>
        <fullName evidence="1">8196_t:CDS:1</fullName>
    </submittedName>
</protein>
<dbReference type="EMBL" id="CAJVPL010000121">
    <property type="protein sequence ID" value="CAG8450239.1"/>
    <property type="molecule type" value="Genomic_DNA"/>
</dbReference>